<organism evidence="2 3">
    <name type="scientific">Cryptotermes secundus</name>
    <dbReference type="NCBI Taxonomy" id="105785"/>
    <lineage>
        <taxon>Eukaryota</taxon>
        <taxon>Metazoa</taxon>
        <taxon>Ecdysozoa</taxon>
        <taxon>Arthropoda</taxon>
        <taxon>Hexapoda</taxon>
        <taxon>Insecta</taxon>
        <taxon>Pterygota</taxon>
        <taxon>Neoptera</taxon>
        <taxon>Polyneoptera</taxon>
        <taxon>Dictyoptera</taxon>
        <taxon>Blattodea</taxon>
        <taxon>Blattoidea</taxon>
        <taxon>Termitoidae</taxon>
        <taxon>Kalotermitidae</taxon>
        <taxon>Cryptotermitinae</taxon>
        <taxon>Cryptotermes</taxon>
    </lineage>
</organism>
<proteinExistence type="predicted"/>
<feature type="compositionally biased region" description="Polar residues" evidence="1">
    <location>
        <begin position="563"/>
        <end position="576"/>
    </location>
</feature>
<feature type="compositionally biased region" description="Basic and acidic residues" evidence="1">
    <location>
        <begin position="581"/>
        <end position="598"/>
    </location>
</feature>
<feature type="region of interest" description="Disordered" evidence="1">
    <location>
        <begin position="383"/>
        <end position="427"/>
    </location>
</feature>
<evidence type="ECO:0000256" key="1">
    <source>
        <dbReference type="SAM" id="MobiDB-lite"/>
    </source>
</evidence>
<protein>
    <submittedName>
        <fullName evidence="2">Uncharacterized protein</fullName>
    </submittedName>
</protein>
<name>A0A2J7Q8W8_9NEOP</name>
<accession>A0A2J7Q8W8</accession>
<gene>
    <name evidence="2" type="ORF">B7P43_G06989</name>
</gene>
<dbReference type="OrthoDB" id="6622071at2759"/>
<evidence type="ECO:0000313" key="3">
    <source>
        <dbReference type="Proteomes" id="UP000235965"/>
    </source>
</evidence>
<keyword evidence="3" id="KW-1185">Reference proteome</keyword>
<dbReference type="Proteomes" id="UP000235965">
    <property type="component" value="Unassembled WGS sequence"/>
</dbReference>
<dbReference type="AlphaFoldDB" id="A0A2J7Q8W8"/>
<feature type="compositionally biased region" description="Polar residues" evidence="1">
    <location>
        <begin position="442"/>
        <end position="460"/>
    </location>
</feature>
<feature type="region of interest" description="Disordered" evidence="1">
    <location>
        <begin position="217"/>
        <end position="242"/>
    </location>
</feature>
<feature type="compositionally biased region" description="Basic residues" evidence="1">
    <location>
        <begin position="548"/>
        <end position="562"/>
    </location>
</feature>
<evidence type="ECO:0000313" key="2">
    <source>
        <dbReference type="EMBL" id="PNF25025.1"/>
    </source>
</evidence>
<feature type="region of interest" description="Disordered" evidence="1">
    <location>
        <begin position="524"/>
        <end position="638"/>
    </location>
</feature>
<dbReference type="EMBL" id="NEVH01016945">
    <property type="protein sequence ID" value="PNF25025.1"/>
    <property type="molecule type" value="Genomic_DNA"/>
</dbReference>
<feature type="compositionally biased region" description="Low complexity" evidence="1">
    <location>
        <begin position="413"/>
        <end position="425"/>
    </location>
</feature>
<comment type="caution">
    <text evidence="2">The sequence shown here is derived from an EMBL/GenBank/DDBJ whole genome shotgun (WGS) entry which is preliminary data.</text>
</comment>
<sequence>MSMCSPDQNLHTPYKLSGKKMRKSLSFSFMSKFGSRKWRANNLQLARENARLKKAIQKWTRLHVENSLRYNVLEMSWRHRGETLSKIGIMSRMVGNQIRELMNSIAEIQSACQEELSVPVGGGASDNAELISCRRHTVPNMKIGKMRKSHDVSRLSPKSQLVNHVNPMVSGHPIIKPTITLQRLNLQNVPSSSPVEQIHSPLPELDEDHIEEVDLTRTAENSTDSSPPPSDNSDEEDCVEIPVNPSTGRMLASSSPLTYHDIVLPVAEVPLERLRISDRHKKAEEKNMSRGLIVQDNEAASLSSHLKERNVKADAGPKPEEHKIENGHKDLELSMSDTTENQTQLNFTAEIGTLDYSSVLLNDCNVEEKRLSAKEDFLNRIQNEDPLEGPSWHYQSVVSPTRRKRKNSKPLHSSQSNKKGNSGSQWNATYATPKKEISGRFQHQQAKNNLQDPQAETGTIESDKTDDEDMDITECMPLYNVTSSTSSSNMGKEMNTHTAGCSDICKMQSESMELCGGVVTLPYTKKPRMKHNNDTSGVSESEEEWKPRKNARKNQSRNKAHSGRTNSKSLSRSMKTGSKAVSKEAAIDREQSVAHREPLSTPQSRMTSPLLEYVRSETEKGNVGNPHGRTKRRAAPTNLKEASLMTKMRRDTC</sequence>
<reference evidence="2 3" key="1">
    <citation type="submission" date="2017-12" db="EMBL/GenBank/DDBJ databases">
        <title>Hemimetabolous genomes reveal molecular basis of termite eusociality.</title>
        <authorList>
            <person name="Harrison M.C."/>
            <person name="Jongepier E."/>
            <person name="Robertson H.M."/>
            <person name="Arning N."/>
            <person name="Bitard-Feildel T."/>
            <person name="Chao H."/>
            <person name="Childers C.P."/>
            <person name="Dinh H."/>
            <person name="Doddapaneni H."/>
            <person name="Dugan S."/>
            <person name="Gowin J."/>
            <person name="Greiner C."/>
            <person name="Han Y."/>
            <person name="Hu H."/>
            <person name="Hughes D.S.T."/>
            <person name="Huylmans A.-K."/>
            <person name="Kemena C."/>
            <person name="Kremer L.P.M."/>
            <person name="Lee S.L."/>
            <person name="Lopez-Ezquerra A."/>
            <person name="Mallet L."/>
            <person name="Monroy-Kuhn J.M."/>
            <person name="Moser A."/>
            <person name="Murali S.C."/>
            <person name="Muzny D.M."/>
            <person name="Otani S."/>
            <person name="Piulachs M.-D."/>
            <person name="Poelchau M."/>
            <person name="Qu J."/>
            <person name="Schaub F."/>
            <person name="Wada-Katsumata A."/>
            <person name="Worley K.C."/>
            <person name="Xie Q."/>
            <person name="Ylla G."/>
            <person name="Poulsen M."/>
            <person name="Gibbs R.A."/>
            <person name="Schal C."/>
            <person name="Richards S."/>
            <person name="Belles X."/>
            <person name="Korb J."/>
            <person name="Bornberg-Bauer E."/>
        </authorList>
    </citation>
    <scope>NUCLEOTIDE SEQUENCE [LARGE SCALE GENOMIC DNA]</scope>
    <source>
        <tissue evidence="2">Whole body</tissue>
    </source>
</reference>
<feature type="region of interest" description="Disordered" evidence="1">
    <location>
        <begin position="442"/>
        <end position="470"/>
    </location>
</feature>